<keyword evidence="4 6" id="KW-1133">Transmembrane helix</keyword>
<comment type="similarity">
    <text evidence="2">Belongs to the autoinducer-2 exporter (AI-2E) (TC 2.A.86) family.</text>
</comment>
<dbReference type="Pfam" id="PF01594">
    <property type="entry name" value="AI-2E_transport"/>
    <property type="match status" value="1"/>
</dbReference>
<sequence length="387" mass="40629">MAEAQVGPDGGDAAASRRFAIPRATGILLALAGATVAAAGISSIRSIAAPVLFALILTITVQPVRVALEKRGVPHGIATGSVIISVFALLAGFFAALFVALGQFAALLPQFAPQLEQFAANVGSWLTGLGFGPEQVHEIVAGFDPTALLNLVGGLLGGVGGLVFWLVTVITTTLLMAMDGTYLPTLLSQLRSSRPHMVEALVGFGSGVRRYMAVTTGLGLAQGVFNWLALLALQVPGALLWGILSFLCSFIPNIGYFIAIIPPIVFGALVGGWPTVIWVIVIYGVINAVVQSIVQPVVVGNAVLLNQTITFVSVLFWAVILGPMGAILAVPLTLGVRTILIDSDPAARWWRPLTGDLGETRQVLKATDAERKAARAKRREAAEWQED</sequence>
<feature type="transmembrane region" description="Helical" evidence="6">
    <location>
        <begin position="24"/>
        <end position="41"/>
    </location>
</feature>
<keyword evidence="5 6" id="KW-0472">Membrane</keyword>
<keyword evidence="3 6" id="KW-0812">Transmembrane</keyword>
<feature type="transmembrane region" description="Helical" evidence="6">
    <location>
        <begin position="47"/>
        <end position="68"/>
    </location>
</feature>
<evidence type="ECO:0000256" key="1">
    <source>
        <dbReference type="ARBA" id="ARBA00004141"/>
    </source>
</evidence>
<reference evidence="7 8" key="1">
    <citation type="submission" date="2022-08" db="EMBL/GenBank/DDBJ databases">
        <authorList>
            <person name="Li F."/>
        </authorList>
    </citation>
    <scope>NUCLEOTIDE SEQUENCE [LARGE SCALE GENOMIC DNA]</scope>
    <source>
        <strain evidence="7 8">10F1B-8-1</strain>
    </source>
</reference>
<organism evidence="7 8">
    <name type="scientific">Protaetiibacter mangrovi</name>
    <dbReference type="NCBI Taxonomy" id="2970926"/>
    <lineage>
        <taxon>Bacteria</taxon>
        <taxon>Bacillati</taxon>
        <taxon>Actinomycetota</taxon>
        <taxon>Actinomycetes</taxon>
        <taxon>Micrococcales</taxon>
        <taxon>Microbacteriaceae</taxon>
        <taxon>Protaetiibacter</taxon>
    </lineage>
</organism>
<evidence type="ECO:0000256" key="2">
    <source>
        <dbReference type="ARBA" id="ARBA00009773"/>
    </source>
</evidence>
<comment type="caution">
    <text evidence="7">The sequence shown here is derived from an EMBL/GenBank/DDBJ whole genome shotgun (WGS) entry which is preliminary data.</text>
</comment>
<dbReference type="PANTHER" id="PTHR21716:SF64">
    <property type="entry name" value="AI-2 TRANSPORT PROTEIN TQSA"/>
    <property type="match status" value="1"/>
</dbReference>
<evidence type="ECO:0000256" key="6">
    <source>
        <dbReference type="SAM" id="Phobius"/>
    </source>
</evidence>
<feature type="transmembrane region" description="Helical" evidence="6">
    <location>
        <begin position="239"/>
        <end position="261"/>
    </location>
</feature>
<evidence type="ECO:0000313" key="7">
    <source>
        <dbReference type="EMBL" id="MCS0500418.1"/>
    </source>
</evidence>
<protein>
    <submittedName>
        <fullName evidence="7">AI-2E family transporter</fullName>
    </submittedName>
</protein>
<name>A0ABT1ZI86_9MICO</name>
<feature type="transmembrane region" description="Helical" evidence="6">
    <location>
        <begin position="80"/>
        <end position="106"/>
    </location>
</feature>
<evidence type="ECO:0000256" key="5">
    <source>
        <dbReference type="ARBA" id="ARBA00023136"/>
    </source>
</evidence>
<keyword evidence="8" id="KW-1185">Reference proteome</keyword>
<dbReference type="InterPro" id="IPR002549">
    <property type="entry name" value="AI-2E-like"/>
</dbReference>
<proteinExistence type="inferred from homology"/>
<dbReference type="EMBL" id="JANTHX010000008">
    <property type="protein sequence ID" value="MCS0500418.1"/>
    <property type="molecule type" value="Genomic_DNA"/>
</dbReference>
<feature type="transmembrane region" description="Helical" evidence="6">
    <location>
        <begin position="211"/>
        <end position="233"/>
    </location>
</feature>
<feature type="transmembrane region" description="Helical" evidence="6">
    <location>
        <begin position="273"/>
        <end position="294"/>
    </location>
</feature>
<comment type="subcellular location">
    <subcellularLocation>
        <location evidence="1">Membrane</location>
        <topology evidence="1">Multi-pass membrane protein</topology>
    </subcellularLocation>
</comment>
<evidence type="ECO:0000313" key="8">
    <source>
        <dbReference type="Proteomes" id="UP001205337"/>
    </source>
</evidence>
<evidence type="ECO:0000256" key="3">
    <source>
        <dbReference type="ARBA" id="ARBA00022692"/>
    </source>
</evidence>
<dbReference type="PANTHER" id="PTHR21716">
    <property type="entry name" value="TRANSMEMBRANE PROTEIN"/>
    <property type="match status" value="1"/>
</dbReference>
<dbReference type="RefSeq" id="WP_258799582.1">
    <property type="nucleotide sequence ID" value="NZ_JANTHX010000008.1"/>
</dbReference>
<accession>A0ABT1ZI86</accession>
<gene>
    <name evidence="7" type="ORF">NUH29_12755</name>
</gene>
<dbReference type="Proteomes" id="UP001205337">
    <property type="component" value="Unassembled WGS sequence"/>
</dbReference>
<evidence type="ECO:0000256" key="4">
    <source>
        <dbReference type="ARBA" id="ARBA00022989"/>
    </source>
</evidence>
<feature type="transmembrane region" description="Helical" evidence="6">
    <location>
        <begin position="314"/>
        <end position="334"/>
    </location>
</feature>